<dbReference type="InterPro" id="IPR000884">
    <property type="entry name" value="TSP1_rpt"/>
</dbReference>
<keyword evidence="2" id="KW-0964">Secreted</keyword>
<feature type="chain" id="PRO_5003403816" evidence="7">
    <location>
        <begin position="20"/>
        <end position="829"/>
    </location>
</feature>
<feature type="coiled-coil region" evidence="5">
    <location>
        <begin position="568"/>
        <end position="595"/>
    </location>
</feature>
<organism evidence="9">
    <name type="scientific">Caenorhabditis brenneri</name>
    <name type="common">Nematode worm</name>
    <dbReference type="NCBI Taxonomy" id="135651"/>
    <lineage>
        <taxon>Eukaryota</taxon>
        <taxon>Metazoa</taxon>
        <taxon>Ecdysozoa</taxon>
        <taxon>Nematoda</taxon>
        <taxon>Chromadorea</taxon>
        <taxon>Rhabditida</taxon>
        <taxon>Rhabditina</taxon>
        <taxon>Rhabditomorpha</taxon>
        <taxon>Rhabditoidea</taxon>
        <taxon>Rhabditidae</taxon>
        <taxon>Peloderinae</taxon>
        <taxon>Caenorhabditis</taxon>
    </lineage>
</organism>
<keyword evidence="3" id="KW-0204">Cytolysis</keyword>
<dbReference type="GO" id="GO:0005576">
    <property type="term" value="C:extracellular region"/>
    <property type="evidence" value="ECO:0007669"/>
    <property type="project" value="UniProtKB-SubCell"/>
</dbReference>
<dbReference type="InParanoid" id="G0MP47"/>
<dbReference type="AlphaFoldDB" id="G0MP47"/>
<evidence type="ECO:0000256" key="4">
    <source>
        <dbReference type="ARBA" id="ARBA00023157"/>
    </source>
</evidence>
<dbReference type="OrthoDB" id="5855801at2759"/>
<dbReference type="STRING" id="135651.G0MP47"/>
<evidence type="ECO:0000256" key="3">
    <source>
        <dbReference type="ARBA" id="ARBA00022852"/>
    </source>
</evidence>
<sequence length="829" mass="93645">MWLKLLFLFLISFWTTTTAQYEPFSVISSSWSMWSPWSFCSNNVMIRVRACSTVRGYKCIGHNKEFQSCSSPPKKNNLDYEDPEVADREMAMKQLYQDYEPETPDEAKYAQTRGNRNFHQISQTTAMPPAPRGPSPTKSSSTTDNFSIFNRGGTGVGMMSDEEQEYFDETVRMSPQSPKPTNPSVPTTFEFDKYPKRTEEPTTVPTTTTSSTTTTTTTTTTITTTEAPTTTTTEEETTTTETPEPIPQTVTPQYPTPKIIDQEAVMEPEDVNFRGKYTLEEPLPEVSMPTFASPPGTMTTEFEPEPTETPSSAPPPSFPINQEPEELSDGSTHSVGSYSIGKEPILEEEPVQLAPSTEAPSRNLPTFAISPSTRRLGEVRRAPSTVNTHIEMPMSMLPFIPTAAEEPSTTKYIEEEATTTTTETPRPRYNHHPRIALVTSQQNMQHFPKLMNEQRASPRPYLRTVPSPSEFEQSTTKKPKMVTVEITNKTLNKKRRNRRLKKLNRMGKIRTVAVLPTEYAIPTTEPMQKPMPTPAKFELQEEKFLAPKPTESLSTFTEPHPTWESDKDRRVYEENRELEARIAALRNKVEMNRKILATMKIPEGVETTVTTSTQKPVKPVEEVMIEGDTARALSWMINDMERMVEDKAKTEVTDQLPVDKVVEEPVGFRLGETDESEGTTTTVSPFPFPIPEDGFALIRSKRSSKPSPYKNGKKSEFISIISQFLSTDLLVIWSSWSEWTNCQCGKQSRKRKCLKYLGGSKYAYDDHKFIPIDQSTNTIEFGEPAEFPVEIEEPAPVGSEEQEVSNRVKRSLKCPLPQIEIRSCYSPVC</sequence>
<keyword evidence="9" id="KW-1185">Reference proteome</keyword>
<feature type="compositionally biased region" description="Low complexity" evidence="6">
    <location>
        <begin position="201"/>
        <end position="232"/>
    </location>
</feature>
<feature type="region of interest" description="Disordered" evidence="6">
    <location>
        <begin position="351"/>
        <end position="370"/>
    </location>
</feature>
<accession>G0MP47</accession>
<gene>
    <name evidence="8" type="ORF">CAEBREN_19299</name>
</gene>
<keyword evidence="5" id="KW-0175">Coiled coil</keyword>
<evidence type="ECO:0000313" key="9">
    <source>
        <dbReference type="Proteomes" id="UP000008068"/>
    </source>
</evidence>
<evidence type="ECO:0000256" key="1">
    <source>
        <dbReference type="ARBA" id="ARBA00004613"/>
    </source>
</evidence>
<feature type="region of interest" description="Disordered" evidence="6">
    <location>
        <begin position="196"/>
        <end position="254"/>
    </location>
</feature>
<feature type="compositionally biased region" description="Polar residues" evidence="6">
    <location>
        <begin position="354"/>
        <end position="370"/>
    </location>
</feature>
<protein>
    <submittedName>
        <fullName evidence="8">Uncharacterized protein</fullName>
    </submittedName>
</protein>
<name>G0MP47_CAEBE</name>
<feature type="compositionally biased region" description="Polar residues" evidence="6">
    <location>
        <begin position="136"/>
        <end position="146"/>
    </location>
</feature>
<dbReference type="InterPro" id="IPR036383">
    <property type="entry name" value="TSP1_rpt_sf"/>
</dbReference>
<dbReference type="Pfam" id="PF00090">
    <property type="entry name" value="TSP_1"/>
    <property type="match status" value="1"/>
</dbReference>
<dbReference type="OMA" id="LSWMIND"/>
<dbReference type="GO" id="GO:0031640">
    <property type="term" value="P:killing of cells of another organism"/>
    <property type="evidence" value="ECO:0007669"/>
    <property type="project" value="UniProtKB-KW"/>
</dbReference>
<evidence type="ECO:0000313" key="8">
    <source>
        <dbReference type="EMBL" id="EGT38914.1"/>
    </source>
</evidence>
<feature type="region of interest" description="Disordered" evidence="6">
    <location>
        <begin position="279"/>
        <end position="338"/>
    </location>
</feature>
<reference evidence="9" key="1">
    <citation type="submission" date="2011-07" db="EMBL/GenBank/DDBJ databases">
        <authorList>
            <consortium name="Caenorhabditis brenneri Sequencing and Analysis Consortium"/>
            <person name="Wilson R.K."/>
        </authorList>
    </citation>
    <scope>NUCLEOTIDE SEQUENCE [LARGE SCALE GENOMIC DNA]</scope>
    <source>
        <strain evidence="9">PB2801</strain>
    </source>
</reference>
<dbReference type="PROSITE" id="PS50092">
    <property type="entry name" value="TSP1"/>
    <property type="match status" value="1"/>
</dbReference>
<evidence type="ECO:0000256" key="7">
    <source>
        <dbReference type="SAM" id="SignalP"/>
    </source>
</evidence>
<dbReference type="HOGENOM" id="CLU_342027_0_0_1"/>
<dbReference type="PANTHER" id="PTHR45742">
    <property type="entry name" value="COMPLEMENT COMPONENT C6"/>
    <property type="match status" value="1"/>
</dbReference>
<dbReference type="EMBL" id="GL379804">
    <property type="protein sequence ID" value="EGT38914.1"/>
    <property type="molecule type" value="Genomic_DNA"/>
</dbReference>
<evidence type="ECO:0000256" key="6">
    <source>
        <dbReference type="SAM" id="MobiDB-lite"/>
    </source>
</evidence>
<dbReference type="SUPFAM" id="SSF82895">
    <property type="entry name" value="TSP-1 type 1 repeat"/>
    <property type="match status" value="1"/>
</dbReference>
<keyword evidence="4" id="KW-1015">Disulfide bond</keyword>
<comment type="subcellular location">
    <subcellularLocation>
        <location evidence="1">Secreted</location>
    </subcellularLocation>
</comment>
<proteinExistence type="predicted"/>
<dbReference type="eggNOG" id="ENOG502TGU4">
    <property type="taxonomic scope" value="Eukaryota"/>
</dbReference>
<dbReference type="PANTHER" id="PTHR45742:SF8">
    <property type="entry name" value="FLOCCULATION PROTEIN FLO11"/>
    <property type="match status" value="1"/>
</dbReference>
<dbReference type="Proteomes" id="UP000008068">
    <property type="component" value="Unassembled WGS sequence"/>
</dbReference>
<evidence type="ECO:0000256" key="2">
    <source>
        <dbReference type="ARBA" id="ARBA00022525"/>
    </source>
</evidence>
<feature type="signal peptide" evidence="7">
    <location>
        <begin position="1"/>
        <end position="19"/>
    </location>
</feature>
<dbReference type="FunCoup" id="G0MP47">
    <property type="interactions" value="1489"/>
</dbReference>
<evidence type="ECO:0000256" key="5">
    <source>
        <dbReference type="SAM" id="Coils"/>
    </source>
</evidence>
<keyword evidence="7" id="KW-0732">Signal</keyword>
<feature type="region of interest" description="Disordered" evidence="6">
    <location>
        <begin position="121"/>
        <end position="146"/>
    </location>
</feature>
<feature type="compositionally biased region" description="Low complexity" evidence="6">
    <location>
        <begin position="239"/>
        <end position="253"/>
    </location>
</feature>